<comment type="caution">
    <text evidence="1">The sequence shown here is derived from an EMBL/GenBank/DDBJ whole genome shotgun (WGS) entry which is preliminary data.</text>
</comment>
<evidence type="ECO:0000313" key="2">
    <source>
        <dbReference type="Proteomes" id="UP001064048"/>
    </source>
</evidence>
<sequence length="416" mass="46559">MISQRVRGRPRPFKMTKNVERLYKEGKCRDCTVVITRMDFAKILGKFTKVKIQYESNSTPKTKKTEDTSLNSTNKLKKNENGLVLIHSNAYNQHAAVESLNSNKLKNNKQPPRTASPRQNSNILKENNRLKKTPIVKDKNSNYNQKNHQVLNSNLKRYGIIFINPNVSSKNDIRNKTILQDLLPNINKSILPTEEWAIDYFPKSEEPKEDKVYDRIAAELEDLMFNEKPSNTREKTEVPVSKVDDFPSIMDILNDSTPESVEKPNDQSSAVVCKSDLESCDVEAMLLGKSNSESKAPESISMDVDGMASLIGGSLDAIQDSGKCGENESKQDGSEKSCIDNLGSPSVLDEALQKGIEEHLPFHNQQRECSTTESEVVNETSNKIENPTPMDTDVHAESKNACGSDSVVPKTEVTHK</sequence>
<protein>
    <submittedName>
        <fullName evidence="1">Uncharacterized protein</fullName>
    </submittedName>
</protein>
<dbReference type="Proteomes" id="UP001064048">
    <property type="component" value="Chromosome 7"/>
</dbReference>
<reference evidence="1 2" key="1">
    <citation type="journal article" date="2022" name="Genome Biol. Evol.">
        <title>The Spruce Budworm Genome: Reconstructing the Evolutionary History of Antifreeze Proteins.</title>
        <authorList>
            <person name="Beliveau C."/>
            <person name="Gagne P."/>
            <person name="Picq S."/>
            <person name="Vernygora O."/>
            <person name="Keeling C.I."/>
            <person name="Pinkney K."/>
            <person name="Doucet D."/>
            <person name="Wen F."/>
            <person name="Johnston J.S."/>
            <person name="Maaroufi H."/>
            <person name="Boyle B."/>
            <person name="Laroche J."/>
            <person name="Dewar K."/>
            <person name="Juretic N."/>
            <person name="Blackburn G."/>
            <person name="Nisole A."/>
            <person name="Brunet B."/>
            <person name="Brandao M."/>
            <person name="Lumley L."/>
            <person name="Duan J."/>
            <person name="Quan G."/>
            <person name="Lucarotti C.J."/>
            <person name="Roe A.D."/>
            <person name="Sperling F.A.H."/>
            <person name="Levesque R.C."/>
            <person name="Cusson M."/>
        </authorList>
    </citation>
    <scope>NUCLEOTIDE SEQUENCE [LARGE SCALE GENOMIC DNA]</scope>
    <source>
        <strain evidence="1">Glfc:IPQL:Cfum</strain>
    </source>
</reference>
<proteinExistence type="predicted"/>
<accession>A0ACC0K6T1</accession>
<dbReference type="EMBL" id="CM046107">
    <property type="protein sequence ID" value="KAI8432169.1"/>
    <property type="molecule type" value="Genomic_DNA"/>
</dbReference>
<name>A0ACC0K6T1_CHOFU</name>
<gene>
    <name evidence="1" type="ORF">MSG28_004633</name>
</gene>
<evidence type="ECO:0000313" key="1">
    <source>
        <dbReference type="EMBL" id="KAI8432169.1"/>
    </source>
</evidence>
<organism evidence="1 2">
    <name type="scientific">Choristoneura fumiferana</name>
    <name type="common">Spruce budworm moth</name>
    <name type="synonym">Archips fumiferana</name>
    <dbReference type="NCBI Taxonomy" id="7141"/>
    <lineage>
        <taxon>Eukaryota</taxon>
        <taxon>Metazoa</taxon>
        <taxon>Ecdysozoa</taxon>
        <taxon>Arthropoda</taxon>
        <taxon>Hexapoda</taxon>
        <taxon>Insecta</taxon>
        <taxon>Pterygota</taxon>
        <taxon>Neoptera</taxon>
        <taxon>Endopterygota</taxon>
        <taxon>Lepidoptera</taxon>
        <taxon>Glossata</taxon>
        <taxon>Ditrysia</taxon>
        <taxon>Tortricoidea</taxon>
        <taxon>Tortricidae</taxon>
        <taxon>Tortricinae</taxon>
        <taxon>Choristoneura</taxon>
    </lineage>
</organism>
<keyword evidence="2" id="KW-1185">Reference proteome</keyword>